<feature type="non-terminal residue" evidence="5">
    <location>
        <position position="2837"/>
    </location>
</feature>
<dbReference type="SUPFAM" id="SSF49265">
    <property type="entry name" value="Fibronectin type III"/>
    <property type="match status" value="17"/>
</dbReference>
<dbReference type="OrthoDB" id="261433at2759"/>
<dbReference type="GeneID" id="106162343"/>
<dbReference type="InterPro" id="IPR036116">
    <property type="entry name" value="FN3_sf"/>
</dbReference>
<evidence type="ECO:0000313" key="4">
    <source>
        <dbReference type="Proteomes" id="UP000085678"/>
    </source>
</evidence>
<dbReference type="PROSITE" id="PS50853">
    <property type="entry name" value="FN3"/>
    <property type="match status" value="17"/>
</dbReference>
<accession>A0A1S3IA73</accession>
<feature type="domain" description="Fibronectin type-III" evidence="3">
    <location>
        <begin position="1976"/>
        <end position="2077"/>
    </location>
</feature>
<name>A0A1S3IA73_LINAN</name>
<feature type="domain" description="Fibronectin type-III" evidence="3">
    <location>
        <begin position="258"/>
        <end position="350"/>
    </location>
</feature>
<feature type="domain" description="Fibronectin type-III" evidence="3">
    <location>
        <begin position="1798"/>
        <end position="1896"/>
    </location>
</feature>
<feature type="domain" description="Fibronectin type-III" evidence="3">
    <location>
        <begin position="548"/>
        <end position="637"/>
    </location>
</feature>
<feature type="domain" description="Fibronectin type-III" evidence="3">
    <location>
        <begin position="366"/>
        <end position="456"/>
    </location>
</feature>
<feature type="domain" description="Fibronectin type-III" evidence="3">
    <location>
        <begin position="2626"/>
        <end position="2715"/>
    </location>
</feature>
<feature type="compositionally biased region" description="Basic and acidic residues" evidence="2">
    <location>
        <begin position="1710"/>
        <end position="1719"/>
    </location>
</feature>
<feature type="domain" description="Fibronectin type-III" evidence="3">
    <location>
        <begin position="815"/>
        <end position="905"/>
    </location>
</feature>
<sequence>MTRMMSRPLKEMLEGVVFDPDEIRIHHETIEDDDTVTVNLEWNGPLKGEYSGFRITVEKRTDGNFVFDNTVHVVKAEVGKEREKTACLRRLERGSVYKVRVFSVLEKEEGVIRTSQPSKIVIATKPPEPRSFVLKQSSGRFARSDRRLTLTGMVDKGNVTSFVLQYSVYSTHASTSGTHSKTTTKSRAIPDVITGKETDIQVRDLLPGTLYRFMLKCRCDYSKMETEERPINMDASHNESDFVEITVLTNPGEVKKVELQKERLPKLDTPTSVPIRWVKPKGSVDRYTVFYRGSQDEVFRQVPSHKESCILYGLTPGTEYTVIVAAECCTDNEFCEYPPAEGVQESAESNYIQGKKVQADITLYTHPAKPTEMAAASTCTSIDVTWAKPSGQVQSYLVSWSDSSGDTGLKEVPCDTCTYTINYLQPGTKYTLSVQAKSNGIHSEKETMSKVTVPDSAVDVNISEIVDDTTKVRVTWGRLQGRVDSYSVICMDQERYRREIRIGTSQDDHSVELQGLVPGRYYEVCITAFSWDVQGRREDFQFSTKPNPPKRLRLDDEPGMDRSAFEWEPPVGDVEEYVLKINQKDSDHCLGDHVTTATRFSVNDLSPGTIYVCSVTSYSQGKESVPSCITFVTAPAPPEDIQLELRDDTDVFVTWRSPSVGLYDGYTARCYSCETGDTIMEVKSNLEKAEFCELFPGTKYKFSVESCSNGRFSLPAEKHYLIRPGKPVVLKKEKFDTKTIFLQWRPPHGKVNQYIVKYSGNGDEYQETMITTEDTGITLCNLNPGTRYSGDIIARVLDDGRHFDGLVEQWTAVTDPSGIGDCDVMHLTLKSVQLSWRRPDGQVNHFRVSYWPRGKAYRLKNVEIRETCKVLTDLDPGTRYEAQITSVSNGRESDSYQMQFDTGPDVALDFAEAGRGSTHVDLKWNIPRGSFEFFIVRWRSEDEAGVYESTKTPKTHHTVNGLCPGDRYEVGVVTVSNEMESEPCFIYVQTDPAPIADIDIEPGIDAIKCKWSKPKGKVDGYRLQLKGPKDLQTGKTLPPIEVEEVEIPGLTPGTTYLGCLFTVRNDQRSEPYCFSCSTRPAECTPECSDKGTRSLKITWKPAEGEIRYYEIQLIRDHESVRTKKIPRDNDTEAIFDDLLPGTKYEVIIRTVTDNAYTTSDPLDVYTDPDEVGKIEIQAQERSATLSWVPPFGNWESFRVSHWKYKKEDKINKYTDECVFSLVELEPGKKNYVEIATLVNGIESKERTETFVAIPDMVDKGKIGVTEGVKTFTLKWDRPVGKVDGYKISVKQEDNESYQRNIESLKPNVVINKIVPGMGYRIEIRCYSFEKESKPCCIPLQKAPDPPSLPKAGVTVTKNTITLCWDVPEGKFERYQIFCKKDGTDTGTCSDLSTGKTYVLTDLQPSTHYTGWIRTLFKGKLKSEHVNFDCFTDPEPPQHFSCLKHLRETTTLTLEWEASRGDIKGYTLIIRDTDGNETPHKLGPKTIGHKHILVIDARCISLDPSTPTDFKQTWSQMNKRRHPTSVKLKWDMPTEIIAHFEIIYDAHGVGRNPVKVEQSRRTAEIYGLEPGTEYNCTPARPGTIVPGSIVASTKGLYLQWMPAEGAVNKYIIMYRSVQVSVTDNQDEGNAETQIKQLLQGSDSDVQASEKNLDINEEKARDARYEQTESVQSKCNLEKLDPGTNYEIRIFAITHSYPSLPQQLTQATKPGKPGEVKKEETTTNESISLSWGASEGNVSRYEIEYGRKDRTTRQPLSSNAPNCIIDNISPGVPYSYKVYAISNGMRSDPSQFVAATDLPCPENFREIQSETTARSIHLQWDAPPSITTGSWSYTVRYRSFETSEEFQNDTEVTAESLKVTGLVPGRKYEFSLQVTGWKDAVGHSTSREVFCIGATDPEPVHGLKWDTSTNTLTWDKPDGDTAKYDVTVTMGQDITTFHTMTCKYNLHPIVKGETYVFSVVAVSNEKASKEVSKTVTIAPGNPEFVKEKTVVTTSSITLYWTPPDGKVKRYTLYHQSEDEDNGFLARFRSRGENSVMVEGCFKTLENLQPGFKYHFRVCAEVDGAKDEAGDTIIVATEPERPSIECDLSSKYLALHCTCKGRKDCYDVRYKYREDQMYQTKKITSDNKISTERLVLLEWQPGRVYDVEVNSISYFSTNLEARSEPVKMTIHTVPSKPTVSYEASATDLTVKWVKVDEPGVDKITIKYWVKGDNTKTTQLPDITDVSATTASIHNLRPGTSYRAEVTFHCGDKSSTRGPFDITTGLLPPATVFHTSVSTSTANIEWDEPNGQCDHMVVTLTNLTTNETHEKIKKELSAKYNYLRPATCYRVSVMTVKGTRKSAVTSHTFNTAPLPPTGISVNPGSNTANISWTYPGKLENSGISFEISYWEINARRSEPFPTVSSKTLQTTIKSLTPGSQYKVQVKAVFQGTESDDFQETTFSTEPAGVTDVQVQGFSTYADVSWRHPVHGNVKSYDIVCWPANNPSAKRKTTVQYPAVTGSIIDLKQGTKYVMEVKSSVEGRESQGGERKAFYTVPSQPSMGSIDTGPDSIRLKWSRKEDEPDVTDAVVTYCLPDSTQKITKHVSTTEPQQLLISPLNPNTHIKGYVELVCGDKTSDKKHWSATTDPIKTGKIHVGCISETTANLSWADNGTAGTVEYRVDYKEKSPWAKWLTKGTDVPNLKLTDLEPGTEYMVAVSTVIDGADSEARTTTEFTTRPGQPDAVKLVGSPAAESAPISWKPPAGVVDHYRLEYKTDKGEPVTKMIRGTESSYELANLIPGTNYTIALCCVRHKKETLDVPIITAQPDSTAILLSWSQYKGNAESFEITCQSQHDEDEKQSV</sequence>
<feature type="domain" description="Fibronectin type-III" evidence="3">
    <location>
        <begin position="1710"/>
        <end position="1797"/>
    </location>
</feature>
<evidence type="ECO:0000256" key="1">
    <source>
        <dbReference type="ARBA" id="ARBA00022737"/>
    </source>
</evidence>
<feature type="domain" description="Fibronectin type-III" evidence="3">
    <location>
        <begin position="2716"/>
        <end position="2805"/>
    </location>
</feature>
<feature type="domain" description="Fibronectin type-III" evidence="3">
    <location>
        <begin position="906"/>
        <end position="994"/>
    </location>
</feature>
<protein>
    <submittedName>
        <fullName evidence="5">Tenascin-X</fullName>
    </submittedName>
</protein>
<dbReference type="InterPro" id="IPR003961">
    <property type="entry name" value="FN3_dom"/>
</dbReference>
<dbReference type="STRING" id="7574.A0A1S3IA73"/>
<dbReference type="InParanoid" id="A0A1S3IA73"/>
<feature type="domain" description="Fibronectin type-III" evidence="3">
    <location>
        <begin position="2170"/>
        <end position="2266"/>
    </location>
</feature>
<feature type="region of interest" description="Disordered" evidence="2">
    <location>
        <begin position="1701"/>
        <end position="1725"/>
    </location>
</feature>
<dbReference type="Proteomes" id="UP000085678">
    <property type="component" value="Unplaced"/>
</dbReference>
<dbReference type="CDD" id="cd00063">
    <property type="entry name" value="FN3"/>
    <property type="match status" value="18"/>
</dbReference>
<dbReference type="PANTHER" id="PTHR46708:SF2">
    <property type="entry name" value="FIBRONECTIN TYPE-III DOMAIN-CONTAINING PROTEIN"/>
    <property type="match status" value="1"/>
</dbReference>
<evidence type="ECO:0000259" key="3">
    <source>
        <dbReference type="PROSITE" id="PS50853"/>
    </source>
</evidence>
<feature type="domain" description="Fibronectin type-III" evidence="3">
    <location>
        <begin position="2348"/>
        <end position="2443"/>
    </location>
</feature>
<dbReference type="Pfam" id="PF00041">
    <property type="entry name" value="fn3"/>
    <property type="match status" value="21"/>
</dbReference>
<feature type="domain" description="Fibronectin type-III" evidence="3">
    <location>
        <begin position="723"/>
        <end position="814"/>
    </location>
</feature>
<feature type="domain" description="Fibronectin type-III" evidence="3">
    <location>
        <begin position="2444"/>
        <end position="2534"/>
    </location>
</feature>
<feature type="domain" description="Fibronectin type-III" evidence="3">
    <location>
        <begin position="1079"/>
        <end position="1169"/>
    </location>
</feature>
<reference evidence="5" key="1">
    <citation type="submission" date="2025-08" db="UniProtKB">
        <authorList>
            <consortium name="RefSeq"/>
        </authorList>
    </citation>
    <scope>IDENTIFICATION</scope>
    <source>
        <tissue evidence="5">Gonads</tissue>
    </source>
</reference>
<dbReference type="InterPro" id="IPR013783">
    <property type="entry name" value="Ig-like_fold"/>
</dbReference>
<dbReference type="KEGG" id="lak:106162343"/>
<evidence type="ECO:0000313" key="5">
    <source>
        <dbReference type="RefSeq" id="XP_013395068.1"/>
    </source>
</evidence>
<keyword evidence="4" id="KW-1185">Reference proteome</keyword>
<evidence type="ECO:0000256" key="2">
    <source>
        <dbReference type="SAM" id="MobiDB-lite"/>
    </source>
</evidence>
<proteinExistence type="predicted"/>
<feature type="domain" description="Fibronectin type-III" evidence="3">
    <location>
        <begin position="1345"/>
        <end position="1435"/>
    </location>
</feature>
<organism evidence="4 5">
    <name type="scientific">Lingula anatina</name>
    <name type="common">Brachiopod</name>
    <name type="synonym">Lingula unguis</name>
    <dbReference type="NCBI Taxonomy" id="7574"/>
    <lineage>
        <taxon>Eukaryota</taxon>
        <taxon>Metazoa</taxon>
        <taxon>Spiralia</taxon>
        <taxon>Lophotrochozoa</taxon>
        <taxon>Brachiopoda</taxon>
        <taxon>Linguliformea</taxon>
        <taxon>Lingulata</taxon>
        <taxon>Lingulida</taxon>
        <taxon>Linguloidea</taxon>
        <taxon>Lingulidae</taxon>
        <taxon>Lingula</taxon>
    </lineage>
</organism>
<dbReference type="Gene3D" id="2.60.40.10">
    <property type="entry name" value="Immunoglobulins"/>
    <property type="match status" value="24"/>
</dbReference>
<dbReference type="RefSeq" id="XP_013395068.1">
    <property type="nucleotide sequence ID" value="XM_013539614.1"/>
</dbReference>
<keyword evidence="1" id="KW-0677">Repeat</keyword>
<dbReference type="PANTHER" id="PTHR46708">
    <property type="entry name" value="TENASCIN"/>
    <property type="match status" value="1"/>
</dbReference>
<dbReference type="InterPro" id="IPR050991">
    <property type="entry name" value="ECM_Regulatory_Proteins"/>
</dbReference>
<feature type="domain" description="Fibronectin type-III" evidence="3">
    <location>
        <begin position="458"/>
        <end position="547"/>
    </location>
</feature>
<dbReference type="SMART" id="SM00060">
    <property type="entry name" value="FN3"/>
    <property type="match status" value="27"/>
</dbReference>
<gene>
    <name evidence="5" type="primary">LOC106162343</name>
</gene>